<keyword evidence="2" id="KW-1185">Reference proteome</keyword>
<proteinExistence type="predicted"/>
<protein>
    <submittedName>
        <fullName evidence="1">Uncharacterized protein</fullName>
    </submittedName>
</protein>
<evidence type="ECO:0000313" key="1">
    <source>
        <dbReference type="EMBL" id="OAL10452.1"/>
    </source>
</evidence>
<dbReference type="AlphaFoldDB" id="A0A1A9QCY8"/>
<sequence>MFLHNKALVAGSSFAGVSTLFGAGFGIHSSLQDKTIKDRLITLGKKPIDNKDVFEVVFKEHKDKEGFKALINVDENIELDKAGEALSTWCKKNLALPLTEDNIKNILPNVGNYCSLPARTIKEKLDKLGKKLVQNWATKWAEVKSDSERSGLKKDLQIINPSVENMNANDHPEVWKNALSAWCSNTIDNTLLINDKDDAIFKKVEERCLEKTTTQNSATK</sequence>
<dbReference type="STRING" id="432608.A6V39_00110"/>
<name>A0A1A9QCY8_9MOLU</name>
<organism evidence="1 2">
    <name type="scientific">Candidatus Mycoplasma haematobovis</name>
    <dbReference type="NCBI Taxonomy" id="432608"/>
    <lineage>
        <taxon>Bacteria</taxon>
        <taxon>Bacillati</taxon>
        <taxon>Mycoplasmatota</taxon>
        <taxon>Mollicutes</taxon>
        <taxon>Mycoplasmataceae</taxon>
        <taxon>Mycoplasma</taxon>
    </lineage>
</organism>
<dbReference type="Proteomes" id="UP000077623">
    <property type="component" value="Unassembled WGS sequence"/>
</dbReference>
<accession>A0A1A9QCY8</accession>
<reference evidence="2" key="1">
    <citation type="submission" date="2016-04" db="EMBL/GenBank/DDBJ databases">
        <authorList>
            <person name="Quiroz-Castaneda R.E."/>
            <person name="Martinez-Ocampo F."/>
        </authorList>
    </citation>
    <scope>NUCLEOTIDE SEQUENCE [LARGE SCALE GENOMIC DNA]</scope>
    <source>
        <strain evidence="2">INIFAP01</strain>
    </source>
</reference>
<dbReference type="EMBL" id="LWUJ01000010">
    <property type="protein sequence ID" value="OAL10452.1"/>
    <property type="molecule type" value="Genomic_DNA"/>
</dbReference>
<evidence type="ECO:0000313" key="2">
    <source>
        <dbReference type="Proteomes" id="UP000077623"/>
    </source>
</evidence>
<dbReference type="RefSeq" id="WP_187149685.1">
    <property type="nucleotide sequence ID" value="NZ_LWUJ01000010.1"/>
</dbReference>
<comment type="caution">
    <text evidence="1">The sequence shown here is derived from an EMBL/GenBank/DDBJ whole genome shotgun (WGS) entry which is preliminary data.</text>
</comment>
<gene>
    <name evidence="1" type="ORF">A6V39_00110</name>
</gene>